<feature type="domain" description="Retrotransposon gag" evidence="1">
    <location>
        <begin position="5"/>
        <end position="90"/>
    </location>
</feature>
<evidence type="ECO:0000313" key="3">
    <source>
        <dbReference type="Proteomes" id="UP000663760"/>
    </source>
</evidence>
<keyword evidence="3" id="KW-1185">Reference proteome</keyword>
<dbReference type="InterPro" id="IPR005162">
    <property type="entry name" value="Retrotrans_gag_dom"/>
</dbReference>
<reference evidence="2" key="1">
    <citation type="submission" date="2020-02" db="EMBL/GenBank/DDBJ databases">
        <authorList>
            <person name="Scholz U."/>
            <person name="Mascher M."/>
            <person name="Fiebig A."/>
        </authorList>
    </citation>
    <scope>NUCLEOTIDE SEQUENCE</scope>
</reference>
<dbReference type="Proteomes" id="UP000663760">
    <property type="component" value="Chromosome 12"/>
</dbReference>
<proteinExistence type="predicted"/>
<organism evidence="2 3">
    <name type="scientific">Spirodela intermedia</name>
    <name type="common">Intermediate duckweed</name>
    <dbReference type="NCBI Taxonomy" id="51605"/>
    <lineage>
        <taxon>Eukaryota</taxon>
        <taxon>Viridiplantae</taxon>
        <taxon>Streptophyta</taxon>
        <taxon>Embryophyta</taxon>
        <taxon>Tracheophyta</taxon>
        <taxon>Spermatophyta</taxon>
        <taxon>Magnoliopsida</taxon>
        <taxon>Liliopsida</taxon>
        <taxon>Araceae</taxon>
        <taxon>Lemnoideae</taxon>
        <taxon>Spirodela</taxon>
    </lineage>
</organism>
<dbReference type="AlphaFoldDB" id="A0A7I8L9F6"/>
<sequence length="98" mass="11456">MAAGVSFEDKALIWFRWTDSRRPFASWKELKTQLLSRFGSSQEGSLWELLLELKQQGNVAEFWQEFELIAASMEELSEEMLEEIFIRGLKAEIQAVIR</sequence>
<protein>
    <recommendedName>
        <fullName evidence="1">Retrotransposon gag domain-containing protein</fullName>
    </recommendedName>
</protein>
<evidence type="ECO:0000313" key="2">
    <source>
        <dbReference type="EMBL" id="CAA7406266.1"/>
    </source>
</evidence>
<gene>
    <name evidence="2" type="ORF">SI8410_12016944</name>
</gene>
<name>A0A7I8L9F6_SPIIN</name>
<evidence type="ECO:0000259" key="1">
    <source>
        <dbReference type="Pfam" id="PF03732"/>
    </source>
</evidence>
<accession>A0A7I8L9F6</accession>
<dbReference type="Pfam" id="PF03732">
    <property type="entry name" value="Retrotrans_gag"/>
    <property type="match status" value="1"/>
</dbReference>
<dbReference type="OrthoDB" id="1749511at2759"/>
<dbReference type="EMBL" id="LR746275">
    <property type="protein sequence ID" value="CAA7406266.1"/>
    <property type="molecule type" value="Genomic_DNA"/>
</dbReference>